<dbReference type="PIRSF" id="PIRSF015601">
    <property type="entry name" value="MTase_slr0722"/>
    <property type="match status" value="1"/>
</dbReference>
<comment type="subcellular location">
    <subcellularLocation>
        <location evidence="1 12">Cytoplasm</location>
    </subcellularLocation>
</comment>
<dbReference type="InterPro" id="IPR029026">
    <property type="entry name" value="tRNA_m1G_MTases_N"/>
</dbReference>
<evidence type="ECO:0000259" key="14">
    <source>
        <dbReference type="Pfam" id="PF20260"/>
    </source>
</evidence>
<evidence type="ECO:0000256" key="6">
    <source>
        <dbReference type="ARBA" id="ARBA00022552"/>
    </source>
</evidence>
<dbReference type="NCBIfam" id="TIGR00046">
    <property type="entry name" value="RsmE family RNA methyltransferase"/>
    <property type="match status" value="1"/>
</dbReference>
<dbReference type="EMBL" id="JAUSQW010000001">
    <property type="protein sequence ID" value="MDP9801728.1"/>
    <property type="molecule type" value="Genomic_DNA"/>
</dbReference>
<reference evidence="15 16" key="1">
    <citation type="submission" date="2023-07" db="EMBL/GenBank/DDBJ databases">
        <title>Sequencing the genomes of 1000 actinobacteria strains.</title>
        <authorList>
            <person name="Klenk H.-P."/>
        </authorList>
    </citation>
    <scope>NUCLEOTIDE SEQUENCE [LARGE SCALE GENOMIC DNA]</scope>
    <source>
        <strain evidence="15 16">DSM 102162</strain>
    </source>
</reference>
<evidence type="ECO:0000256" key="10">
    <source>
        <dbReference type="ARBA" id="ARBA00025699"/>
    </source>
</evidence>
<keyword evidence="9 12" id="KW-0949">S-adenosyl-L-methionine</keyword>
<feature type="domain" description="Ribosomal RNA small subunit methyltransferase E methyltransferase" evidence="13">
    <location>
        <begin position="79"/>
        <end position="250"/>
    </location>
</feature>
<comment type="caution">
    <text evidence="15">The sequence shown here is derived from an EMBL/GenBank/DDBJ whole genome shotgun (WGS) entry which is preliminary data.</text>
</comment>
<comment type="function">
    <text evidence="10 12">Specifically methylates the N3 position of the uracil ring of uridine 1498 (m3U1498) in 16S rRNA. Acts on the fully assembled 30S ribosomal subunit.</text>
</comment>
<dbReference type="InterPro" id="IPR046887">
    <property type="entry name" value="RsmE_PUA-like"/>
</dbReference>
<evidence type="ECO:0000256" key="5">
    <source>
        <dbReference type="ARBA" id="ARBA00022490"/>
    </source>
</evidence>
<dbReference type="PANTHER" id="PTHR30027">
    <property type="entry name" value="RIBOSOMAL RNA SMALL SUBUNIT METHYLTRANSFERASE E"/>
    <property type="match status" value="1"/>
</dbReference>
<keyword evidence="16" id="KW-1185">Reference proteome</keyword>
<organism evidence="15 16">
    <name type="scientific">Arcanobacterium wilhelmae</name>
    <dbReference type="NCBI Taxonomy" id="1803177"/>
    <lineage>
        <taxon>Bacteria</taxon>
        <taxon>Bacillati</taxon>
        <taxon>Actinomycetota</taxon>
        <taxon>Actinomycetes</taxon>
        <taxon>Actinomycetales</taxon>
        <taxon>Actinomycetaceae</taxon>
        <taxon>Arcanobacterium</taxon>
    </lineage>
</organism>
<dbReference type="SUPFAM" id="SSF88697">
    <property type="entry name" value="PUA domain-like"/>
    <property type="match status" value="1"/>
</dbReference>
<dbReference type="Pfam" id="PF20260">
    <property type="entry name" value="PUA_4"/>
    <property type="match status" value="1"/>
</dbReference>
<evidence type="ECO:0000256" key="9">
    <source>
        <dbReference type="ARBA" id="ARBA00022691"/>
    </source>
</evidence>
<dbReference type="InterPro" id="IPR015947">
    <property type="entry name" value="PUA-like_sf"/>
</dbReference>
<evidence type="ECO:0000313" key="15">
    <source>
        <dbReference type="EMBL" id="MDP9801728.1"/>
    </source>
</evidence>
<keyword evidence="7 12" id="KW-0489">Methyltransferase</keyword>
<evidence type="ECO:0000256" key="12">
    <source>
        <dbReference type="PIRNR" id="PIRNR015601"/>
    </source>
</evidence>
<evidence type="ECO:0000256" key="4">
    <source>
        <dbReference type="ARBA" id="ARBA00013673"/>
    </source>
</evidence>
<dbReference type="CDD" id="cd18084">
    <property type="entry name" value="RsmE-like"/>
    <property type="match status" value="1"/>
</dbReference>
<protein>
    <recommendedName>
        <fullName evidence="4 12">Ribosomal RNA small subunit methyltransferase E</fullName>
        <ecNumber evidence="3 12">2.1.1.193</ecNumber>
    </recommendedName>
</protein>
<proteinExistence type="inferred from homology"/>
<evidence type="ECO:0000256" key="7">
    <source>
        <dbReference type="ARBA" id="ARBA00022603"/>
    </source>
</evidence>
<evidence type="ECO:0000313" key="16">
    <source>
        <dbReference type="Proteomes" id="UP001235966"/>
    </source>
</evidence>
<dbReference type="EC" id="2.1.1.193" evidence="3 12"/>
<evidence type="ECO:0000259" key="13">
    <source>
        <dbReference type="Pfam" id="PF04452"/>
    </source>
</evidence>
<evidence type="ECO:0000256" key="8">
    <source>
        <dbReference type="ARBA" id="ARBA00022679"/>
    </source>
</evidence>
<dbReference type="InterPro" id="IPR046886">
    <property type="entry name" value="RsmE_MTase_dom"/>
</dbReference>
<dbReference type="GO" id="GO:0008168">
    <property type="term" value="F:methyltransferase activity"/>
    <property type="evidence" value="ECO:0007669"/>
    <property type="project" value="UniProtKB-KW"/>
</dbReference>
<accession>A0ABT9NDC8</accession>
<dbReference type="Gene3D" id="2.40.240.20">
    <property type="entry name" value="Hypothetical PUA domain-like, domain 1"/>
    <property type="match status" value="1"/>
</dbReference>
<name>A0ABT9NDC8_9ACTO</name>
<evidence type="ECO:0000256" key="11">
    <source>
        <dbReference type="ARBA" id="ARBA00047944"/>
    </source>
</evidence>
<dbReference type="NCBIfam" id="NF008693">
    <property type="entry name" value="PRK11713.2-3"/>
    <property type="match status" value="1"/>
</dbReference>
<dbReference type="Proteomes" id="UP001235966">
    <property type="component" value="Unassembled WGS sequence"/>
</dbReference>
<keyword evidence="6 12" id="KW-0698">rRNA processing</keyword>
<dbReference type="Pfam" id="PF04452">
    <property type="entry name" value="Methyltrans_RNA"/>
    <property type="match status" value="1"/>
</dbReference>
<keyword evidence="5 12" id="KW-0963">Cytoplasm</keyword>
<comment type="similarity">
    <text evidence="2 12">Belongs to the RNA methyltransferase RsmE family.</text>
</comment>
<dbReference type="SUPFAM" id="SSF75217">
    <property type="entry name" value="alpha/beta knot"/>
    <property type="match status" value="1"/>
</dbReference>
<evidence type="ECO:0000256" key="2">
    <source>
        <dbReference type="ARBA" id="ARBA00005528"/>
    </source>
</evidence>
<feature type="domain" description="Ribosomal RNA small subunit methyltransferase E PUA-like" evidence="14">
    <location>
        <begin position="22"/>
        <end position="68"/>
    </location>
</feature>
<gene>
    <name evidence="15" type="ORF">J2S49_001804</name>
</gene>
<evidence type="ECO:0000256" key="3">
    <source>
        <dbReference type="ARBA" id="ARBA00012328"/>
    </source>
</evidence>
<dbReference type="RefSeq" id="WP_278060026.1">
    <property type="nucleotide sequence ID" value="NZ_CP121247.1"/>
</dbReference>
<dbReference type="InterPro" id="IPR029028">
    <property type="entry name" value="Alpha/beta_knot_MTases"/>
</dbReference>
<comment type="catalytic activity">
    <reaction evidence="11 12">
        <text>uridine(1498) in 16S rRNA + S-adenosyl-L-methionine = N(3)-methyluridine(1498) in 16S rRNA + S-adenosyl-L-homocysteine + H(+)</text>
        <dbReference type="Rhea" id="RHEA:42920"/>
        <dbReference type="Rhea" id="RHEA-COMP:10283"/>
        <dbReference type="Rhea" id="RHEA-COMP:10284"/>
        <dbReference type="ChEBI" id="CHEBI:15378"/>
        <dbReference type="ChEBI" id="CHEBI:57856"/>
        <dbReference type="ChEBI" id="CHEBI:59789"/>
        <dbReference type="ChEBI" id="CHEBI:65315"/>
        <dbReference type="ChEBI" id="CHEBI:74502"/>
        <dbReference type="EC" id="2.1.1.193"/>
    </reaction>
</comment>
<evidence type="ECO:0000256" key="1">
    <source>
        <dbReference type="ARBA" id="ARBA00004496"/>
    </source>
</evidence>
<keyword evidence="8 12" id="KW-0808">Transferase</keyword>
<dbReference type="PANTHER" id="PTHR30027:SF3">
    <property type="entry name" value="16S RRNA (URACIL(1498)-N(3))-METHYLTRANSFERASE"/>
    <property type="match status" value="1"/>
</dbReference>
<dbReference type="Gene3D" id="3.40.1280.10">
    <property type="match status" value="1"/>
</dbReference>
<dbReference type="GO" id="GO:0032259">
    <property type="term" value="P:methylation"/>
    <property type="evidence" value="ECO:0007669"/>
    <property type="project" value="UniProtKB-KW"/>
</dbReference>
<sequence>MTLPVYVDRELKPLEAGTLVSLRGEEARHAATVRRTRVGEELDIVSGRGVRVRVEVTATSKDSLTGRVLESVEELPSDPQIVLVQALAKGGRDEQAVETATEFGVDHVIPWESDRAIVSWSHPGKAEKGRTKWEAVALAAAKQSRRSWVPTVGEPVSTKQLAQWIRSEKAMGGRIFVCHESATTPLVEKLEQRTQLAGDVAPRTTVVVGPEGGITDLELALLADAGGEVVLLGKHVLRSATAGPWAIAVLRALGGK</sequence>
<dbReference type="InterPro" id="IPR006700">
    <property type="entry name" value="RsmE"/>
</dbReference>